<gene>
    <name evidence="1" type="ORF">PMG71_15955</name>
</gene>
<dbReference type="EMBL" id="JAQOSP010000104">
    <property type="protein sequence ID" value="MDJ1170923.1"/>
    <property type="molecule type" value="Genomic_DNA"/>
</dbReference>
<proteinExistence type="predicted"/>
<dbReference type="Pfam" id="PF23856">
    <property type="entry name" value="DUF7219"/>
    <property type="match status" value="1"/>
</dbReference>
<organism evidence="1 2">
    <name type="scientific">Roseofilum acuticapitatum BLCC-M154</name>
    <dbReference type="NCBI Taxonomy" id="3022444"/>
    <lineage>
        <taxon>Bacteria</taxon>
        <taxon>Bacillati</taxon>
        <taxon>Cyanobacteriota</taxon>
        <taxon>Cyanophyceae</taxon>
        <taxon>Desertifilales</taxon>
        <taxon>Desertifilaceae</taxon>
        <taxon>Roseofilum</taxon>
        <taxon>Roseofilum acuticapitatum</taxon>
    </lineage>
</organism>
<keyword evidence="2" id="KW-1185">Reference proteome</keyword>
<dbReference type="Proteomes" id="UP001235303">
    <property type="component" value="Unassembled WGS sequence"/>
</dbReference>
<dbReference type="RefSeq" id="WP_283754678.1">
    <property type="nucleotide sequence ID" value="NZ_JAQOSP010000104.1"/>
</dbReference>
<evidence type="ECO:0000313" key="2">
    <source>
        <dbReference type="Proteomes" id="UP001235303"/>
    </source>
</evidence>
<comment type="caution">
    <text evidence="1">The sequence shown here is derived from an EMBL/GenBank/DDBJ whole genome shotgun (WGS) entry which is preliminary data.</text>
</comment>
<name>A0ABT7AVH6_9CYAN</name>
<dbReference type="InterPro" id="IPR055643">
    <property type="entry name" value="DUF7219"/>
</dbReference>
<accession>A0ABT7AVH6</accession>
<evidence type="ECO:0008006" key="3">
    <source>
        <dbReference type="Google" id="ProtNLM"/>
    </source>
</evidence>
<evidence type="ECO:0000313" key="1">
    <source>
        <dbReference type="EMBL" id="MDJ1170923.1"/>
    </source>
</evidence>
<sequence length="76" mass="8956">MMKEQFLYPRNPYHGKLTPDRLLFNANLQEFAQKVSIISALETNGKITPLESYHRVKNLWEEFHHTRQGLDIQDSA</sequence>
<reference evidence="1 2" key="1">
    <citation type="submission" date="2023-01" db="EMBL/GenBank/DDBJ databases">
        <title>Novel diversity within Roseofilum (Cyanobacteria; Desertifilaceae) from marine benthic mats with descriptions of four novel species.</title>
        <authorList>
            <person name="Wang Y."/>
            <person name="Berthold D.E."/>
            <person name="Hu J."/>
            <person name="Lefler F.W."/>
            <person name="Laughinghouse H.D. IV."/>
        </authorList>
    </citation>
    <scope>NUCLEOTIDE SEQUENCE [LARGE SCALE GENOMIC DNA]</scope>
    <source>
        <strain evidence="1 2">BLCC-M154</strain>
    </source>
</reference>
<protein>
    <recommendedName>
        <fullName evidence="3">Isopropylmalate/homocitrate/citramalate synthase</fullName>
    </recommendedName>
</protein>